<dbReference type="OrthoDB" id="10426429at2759"/>
<dbReference type="InParanoid" id="Q2H1E6"/>
<evidence type="ECO:0000256" key="1">
    <source>
        <dbReference type="SAM" id="MobiDB-lite"/>
    </source>
</evidence>
<gene>
    <name evidence="2" type="ORF">CHGG_04400</name>
</gene>
<dbReference type="HOGENOM" id="CLU_2263445_0_0_1"/>
<dbReference type="GeneID" id="4392724"/>
<proteinExistence type="predicted"/>
<dbReference type="AlphaFoldDB" id="Q2H1E6"/>
<evidence type="ECO:0000313" key="2">
    <source>
        <dbReference type="EMBL" id="EAQ87781.1"/>
    </source>
</evidence>
<dbReference type="Proteomes" id="UP000001056">
    <property type="component" value="Unassembled WGS sequence"/>
</dbReference>
<accession>Q2H1E6</accession>
<feature type="region of interest" description="Disordered" evidence="1">
    <location>
        <begin position="63"/>
        <end position="84"/>
    </location>
</feature>
<name>Q2H1E6_CHAGB</name>
<protein>
    <submittedName>
        <fullName evidence="2">Uncharacterized protein</fullName>
    </submittedName>
</protein>
<reference evidence="3" key="1">
    <citation type="journal article" date="2015" name="Genome Announc.">
        <title>Draft genome sequence of the cellulolytic fungus Chaetomium globosum.</title>
        <authorList>
            <person name="Cuomo C.A."/>
            <person name="Untereiner W.A."/>
            <person name="Ma L.-J."/>
            <person name="Grabherr M."/>
            <person name="Birren B.W."/>
        </authorList>
    </citation>
    <scope>NUCLEOTIDE SEQUENCE [LARGE SCALE GENOMIC DNA]</scope>
    <source>
        <strain evidence="3">ATCC 6205 / CBS 148.51 / DSM 1962 / NBRC 6347 / NRRL 1970</strain>
    </source>
</reference>
<dbReference type="RefSeq" id="XP_001223614.1">
    <property type="nucleotide sequence ID" value="XM_001223613.1"/>
</dbReference>
<feature type="compositionally biased region" description="Basic and acidic residues" evidence="1">
    <location>
        <begin position="70"/>
        <end position="81"/>
    </location>
</feature>
<sequence>MEAQVMVILPHVGRAAPWGLYLLGASRRVGNGLVGRLGVIPADGCLSLPAPRLEKLMIARPGTVGNSESSRVEPHRGEARSVGRGRGLSMWPGCHGLTVVAPS</sequence>
<organism evidence="2 3">
    <name type="scientific">Chaetomium globosum (strain ATCC 6205 / CBS 148.51 / DSM 1962 / NBRC 6347 / NRRL 1970)</name>
    <name type="common">Soil fungus</name>
    <dbReference type="NCBI Taxonomy" id="306901"/>
    <lineage>
        <taxon>Eukaryota</taxon>
        <taxon>Fungi</taxon>
        <taxon>Dikarya</taxon>
        <taxon>Ascomycota</taxon>
        <taxon>Pezizomycotina</taxon>
        <taxon>Sordariomycetes</taxon>
        <taxon>Sordariomycetidae</taxon>
        <taxon>Sordariales</taxon>
        <taxon>Chaetomiaceae</taxon>
        <taxon>Chaetomium</taxon>
    </lineage>
</organism>
<evidence type="ECO:0000313" key="3">
    <source>
        <dbReference type="Proteomes" id="UP000001056"/>
    </source>
</evidence>
<dbReference type="VEuPathDB" id="FungiDB:CHGG_04400"/>
<keyword evidence="3" id="KW-1185">Reference proteome</keyword>
<dbReference type="EMBL" id="CH408032">
    <property type="protein sequence ID" value="EAQ87781.1"/>
    <property type="molecule type" value="Genomic_DNA"/>
</dbReference>